<comment type="caution">
    <text evidence="6">The sequence shown here is derived from an EMBL/GenBank/DDBJ whole genome shotgun (WGS) entry which is preliminary data.</text>
</comment>
<dbReference type="InterPro" id="IPR000531">
    <property type="entry name" value="Beta-barrel_TonB"/>
</dbReference>
<dbReference type="PROSITE" id="PS52016">
    <property type="entry name" value="TONB_DEPENDENT_REC_3"/>
    <property type="match status" value="1"/>
</dbReference>
<keyword evidence="2" id="KW-0812">Transmembrane</keyword>
<dbReference type="GO" id="GO:0015344">
    <property type="term" value="F:siderophore uptake transmembrane transporter activity"/>
    <property type="evidence" value="ECO:0007669"/>
    <property type="project" value="TreeGrafter"/>
</dbReference>
<dbReference type="Proteomes" id="UP000812270">
    <property type="component" value="Unassembled WGS sequence"/>
</dbReference>
<dbReference type="GO" id="GO:0044718">
    <property type="term" value="P:siderophore transmembrane transport"/>
    <property type="evidence" value="ECO:0007669"/>
    <property type="project" value="TreeGrafter"/>
</dbReference>
<dbReference type="InterPro" id="IPR012910">
    <property type="entry name" value="Plug_dom"/>
</dbReference>
<dbReference type="InterPro" id="IPR039426">
    <property type="entry name" value="TonB-dep_rcpt-like"/>
</dbReference>
<dbReference type="PANTHER" id="PTHR30069:SF29">
    <property type="entry name" value="HEMOGLOBIN AND HEMOGLOBIN-HAPTOGLOBIN-BINDING PROTEIN 1-RELATED"/>
    <property type="match status" value="1"/>
</dbReference>
<keyword evidence="2" id="KW-0813">Transport</keyword>
<comment type="similarity">
    <text evidence="2 3">Belongs to the TonB-dependent receptor family.</text>
</comment>
<evidence type="ECO:0000259" key="5">
    <source>
        <dbReference type="Pfam" id="PF07715"/>
    </source>
</evidence>
<keyword evidence="2 3" id="KW-0472">Membrane</keyword>
<evidence type="ECO:0000256" key="1">
    <source>
        <dbReference type="ARBA" id="ARBA00022729"/>
    </source>
</evidence>
<feature type="domain" description="TonB-dependent receptor-like beta-barrel" evidence="4">
    <location>
        <begin position="227"/>
        <end position="651"/>
    </location>
</feature>
<dbReference type="RefSeq" id="WP_217791581.1">
    <property type="nucleotide sequence ID" value="NZ_JAHSPG010000008.1"/>
</dbReference>
<evidence type="ECO:0000313" key="7">
    <source>
        <dbReference type="Proteomes" id="UP000812270"/>
    </source>
</evidence>
<keyword evidence="2" id="KW-0998">Cell outer membrane</keyword>
<dbReference type="EMBL" id="JAHSPG010000008">
    <property type="protein sequence ID" value="MBV4357928.1"/>
    <property type="molecule type" value="Genomic_DNA"/>
</dbReference>
<evidence type="ECO:0000259" key="4">
    <source>
        <dbReference type="Pfam" id="PF00593"/>
    </source>
</evidence>
<evidence type="ECO:0000256" key="2">
    <source>
        <dbReference type="PROSITE-ProRule" id="PRU01360"/>
    </source>
</evidence>
<gene>
    <name evidence="6" type="ORF">KTO63_12265</name>
</gene>
<dbReference type="Pfam" id="PF00593">
    <property type="entry name" value="TonB_dep_Rec_b-barrel"/>
    <property type="match status" value="1"/>
</dbReference>
<accession>A0A9E2SAL2</accession>
<dbReference type="Pfam" id="PF07715">
    <property type="entry name" value="Plug"/>
    <property type="match status" value="1"/>
</dbReference>
<keyword evidence="7" id="KW-1185">Reference proteome</keyword>
<protein>
    <submittedName>
        <fullName evidence="6">TonB-dependent receptor plug domain-containing protein</fullName>
    </submittedName>
</protein>
<keyword evidence="3" id="KW-0798">TonB box</keyword>
<name>A0A9E2SAL2_9BACT</name>
<dbReference type="AlphaFoldDB" id="A0A9E2SAL2"/>
<comment type="subcellular location">
    <subcellularLocation>
        <location evidence="2">Cell outer membrane</location>
        <topology evidence="2">Multi-pass membrane protein</topology>
    </subcellularLocation>
</comment>
<reference evidence="6" key="1">
    <citation type="submission" date="2021-06" db="EMBL/GenBank/DDBJ databases">
        <authorList>
            <person name="Huq M.A."/>
        </authorList>
    </citation>
    <scope>NUCLEOTIDE SEQUENCE</scope>
    <source>
        <strain evidence="6">MAH-26</strain>
    </source>
</reference>
<proteinExistence type="inferred from homology"/>
<evidence type="ECO:0000313" key="6">
    <source>
        <dbReference type="EMBL" id="MBV4357928.1"/>
    </source>
</evidence>
<keyword evidence="2" id="KW-1134">Transmembrane beta strand</keyword>
<dbReference type="GO" id="GO:0009279">
    <property type="term" value="C:cell outer membrane"/>
    <property type="evidence" value="ECO:0007669"/>
    <property type="project" value="UniProtKB-SubCell"/>
</dbReference>
<dbReference type="PANTHER" id="PTHR30069">
    <property type="entry name" value="TONB-DEPENDENT OUTER MEMBRANE RECEPTOR"/>
    <property type="match status" value="1"/>
</dbReference>
<evidence type="ECO:0000256" key="3">
    <source>
        <dbReference type="RuleBase" id="RU003357"/>
    </source>
</evidence>
<keyword evidence="6" id="KW-0675">Receptor</keyword>
<keyword evidence="1" id="KW-0732">Signal</keyword>
<sequence>MAPFIKKFFLSIAIVATCNYSFSQSVTDTAKLQEVVIKAYEHNRNIKDIGAAVSTVREAQLDRFSNVSILSAVNSEPGIRMEERSPGSYRLNIRGSSLRAPFGVRNVKVYWNGIPFTDPGGNTYLNQFSPANFSSLEILKGPGSSLYGAGTGGVVLANGFDPLQPNELQLQYSGGSFGTNNVHAGITFGDERFKNNISYNYQNSNGYRDQSAMRRTTLSWETKSIVSPKYELSTHVLYGDLFYETPGGLTKAQYNANPKAARPSSGGFPSAEAINAAIYQKMFWAGFNQQYRFTDNFYNSTCVYGTVTNFKNSAIRNYEKRLEPHFGGRTVFGYNAQLQQTKLNIVAGAEGQQGYFTDNVYNNKNSNPDSLQTSDEINNSQWNAFAQAEAIFSGGWVATAGVSINKTQINFTRTSVVPNFTYDSKFNNEWAPRFSLLKKFGKVSVYGVVSKGFSPPATQELLPATTIINTNLQAEHDWNYELGARGNLLQNRLVWDVNVFDFNLKNAIVQRRDASGADYYTNAGSTKQKGVEANVSYVITDNKNNFVSGATVWASYTYFHFRYNEFKQLDANYSGNQMPGIAPNTAAAGVDLSFKPHLYLHATYFYSSSIYLNDANTDQANEYHLLGAKLGYKNNLGKHLTIDLFAGGDNLLNQKYSLGNDINATGGRYYNAAPTANFYAGIAFGIR</sequence>
<organism evidence="6 7">
    <name type="scientific">Pinibacter aurantiacus</name>
    <dbReference type="NCBI Taxonomy" id="2851599"/>
    <lineage>
        <taxon>Bacteria</taxon>
        <taxon>Pseudomonadati</taxon>
        <taxon>Bacteroidota</taxon>
        <taxon>Chitinophagia</taxon>
        <taxon>Chitinophagales</taxon>
        <taxon>Chitinophagaceae</taxon>
        <taxon>Pinibacter</taxon>
    </lineage>
</organism>
<feature type="domain" description="TonB-dependent receptor plug" evidence="5">
    <location>
        <begin position="46"/>
        <end position="154"/>
    </location>
</feature>